<reference evidence="2" key="1">
    <citation type="submission" date="2016-10" db="EMBL/GenBank/DDBJ databases">
        <authorList>
            <person name="Varghese N."/>
            <person name="Submissions S."/>
        </authorList>
    </citation>
    <scope>NUCLEOTIDE SEQUENCE [LARGE SCALE GENOMIC DNA]</scope>
    <source>
        <strain evidence="2">ATCC 23835</strain>
    </source>
</reference>
<gene>
    <name evidence="1" type="ORF">SAMN05216598_4665</name>
</gene>
<keyword evidence="2" id="KW-1185">Reference proteome</keyword>
<evidence type="ECO:0000313" key="1">
    <source>
        <dbReference type="EMBL" id="SDT25610.1"/>
    </source>
</evidence>
<protein>
    <submittedName>
        <fullName evidence="1">AMP-binding enzyme</fullName>
    </submittedName>
</protein>
<dbReference type="AlphaFoldDB" id="A0A1H1YW09"/>
<dbReference type="RefSeq" id="WP_090209264.1">
    <property type="nucleotide sequence ID" value="NZ_LT629777.1"/>
</dbReference>
<dbReference type="EMBL" id="LT629777">
    <property type="protein sequence ID" value="SDT25610.1"/>
    <property type="molecule type" value="Genomic_DNA"/>
</dbReference>
<sequence length="331" mass="37379">MSVHELKRPPALQSPQPETVSIFPAALEQLRHWAQVSPLQSALRHKRHGQWHSWRWIDTLREVERLADGLRQHGFTADSRLALSGSLEPNLLLLSLAAHSIGGEVFSLAPELTAEALGQAFWRLQPSHGFVDSRQQLLDWLAVGDSNTAPGVLIANQLPGRLPGSPRQRVLAFASLCGELQEPRPIVLWRAPTTQPQLWSEEDTRWQGGLGVVLEQWLNSGHGLAFAESRDSASRDRREVAPSGLLLSPERLQNLADEIEQRLAPQGTWRRRLCEWSLAHPEHFVARLLKQRVRRLLGFQRLQYIWQPSTPAKLPATFNQWRLQAPGRKSA</sequence>
<organism evidence="1 2">
    <name type="scientific">Pseudomonas asplenii</name>
    <dbReference type="NCBI Taxonomy" id="53407"/>
    <lineage>
        <taxon>Bacteria</taxon>
        <taxon>Pseudomonadati</taxon>
        <taxon>Pseudomonadota</taxon>
        <taxon>Gammaproteobacteria</taxon>
        <taxon>Pseudomonadales</taxon>
        <taxon>Pseudomonadaceae</taxon>
        <taxon>Pseudomonas</taxon>
    </lineage>
</organism>
<name>A0A1H1YW09_9PSED</name>
<dbReference type="Proteomes" id="UP000199524">
    <property type="component" value="Chromosome I"/>
</dbReference>
<dbReference type="Gene3D" id="3.40.50.980">
    <property type="match status" value="1"/>
</dbReference>
<proteinExistence type="predicted"/>
<evidence type="ECO:0000313" key="2">
    <source>
        <dbReference type="Proteomes" id="UP000199524"/>
    </source>
</evidence>
<dbReference type="SUPFAM" id="SSF56801">
    <property type="entry name" value="Acetyl-CoA synthetase-like"/>
    <property type="match status" value="1"/>
</dbReference>
<dbReference type="GeneID" id="300209542"/>
<accession>A0A1H1YW09</accession>